<evidence type="ECO:0000313" key="2">
    <source>
        <dbReference type="EMBL" id="OIQ86272.1"/>
    </source>
</evidence>
<dbReference type="Gene3D" id="3.30.420.60">
    <property type="entry name" value="eRF1 domain 2"/>
    <property type="match status" value="1"/>
</dbReference>
<sequence length="163" mass="17821">MTHRHAVVWVDHAQAHVLFIDAEDVEKAVVEATGNPHVHHRRGAMGPGKAEADQSYYHGIAQALVDAREILITGPGQAKLALFRHLQHHDPAVAQRVLGLETADHPTDGQLARHARDYFRVKDRMLGDFPAAAVAEVNDPGKPKKTSESHATGSKRAPTHRPS</sequence>
<proteinExistence type="predicted"/>
<dbReference type="EMBL" id="MLJW01000490">
    <property type="protein sequence ID" value="OIQ86272.1"/>
    <property type="molecule type" value="Genomic_DNA"/>
</dbReference>
<accession>A0A1J5QS62</accession>
<feature type="compositionally biased region" description="Basic and acidic residues" evidence="1">
    <location>
        <begin position="139"/>
        <end position="148"/>
    </location>
</feature>
<organism evidence="2">
    <name type="scientific">mine drainage metagenome</name>
    <dbReference type="NCBI Taxonomy" id="410659"/>
    <lineage>
        <taxon>unclassified sequences</taxon>
        <taxon>metagenomes</taxon>
        <taxon>ecological metagenomes</taxon>
    </lineage>
</organism>
<evidence type="ECO:0008006" key="3">
    <source>
        <dbReference type="Google" id="ProtNLM"/>
    </source>
</evidence>
<comment type="caution">
    <text evidence="2">The sequence shown here is derived from an EMBL/GenBank/DDBJ whole genome shotgun (WGS) entry which is preliminary data.</text>
</comment>
<evidence type="ECO:0000256" key="1">
    <source>
        <dbReference type="SAM" id="MobiDB-lite"/>
    </source>
</evidence>
<reference evidence="2" key="1">
    <citation type="submission" date="2016-10" db="EMBL/GenBank/DDBJ databases">
        <title>Sequence of Gallionella enrichment culture.</title>
        <authorList>
            <person name="Poehlein A."/>
            <person name="Muehling M."/>
            <person name="Daniel R."/>
        </authorList>
    </citation>
    <scope>NUCLEOTIDE SEQUENCE</scope>
</reference>
<protein>
    <recommendedName>
        <fullName evidence="3">Translational machinery protein</fullName>
    </recommendedName>
</protein>
<name>A0A1J5QS62_9ZZZZ</name>
<dbReference type="SUPFAM" id="SSF53137">
    <property type="entry name" value="Translational machinery components"/>
    <property type="match status" value="1"/>
</dbReference>
<feature type="region of interest" description="Disordered" evidence="1">
    <location>
        <begin position="134"/>
        <end position="163"/>
    </location>
</feature>
<dbReference type="InterPro" id="IPR042226">
    <property type="entry name" value="eFR1_2_sf"/>
</dbReference>
<gene>
    <name evidence="2" type="ORF">GALL_318770</name>
</gene>
<dbReference type="AlphaFoldDB" id="A0A1J5QS62"/>